<dbReference type="AlphaFoldDB" id="A0A317WLI8"/>
<keyword evidence="1" id="KW-0472">Membrane</keyword>
<evidence type="ECO:0000313" key="2">
    <source>
        <dbReference type="EMBL" id="PWY87199.1"/>
    </source>
</evidence>
<name>A0A317WLI8_9EURO</name>
<evidence type="ECO:0000313" key="3">
    <source>
        <dbReference type="Proteomes" id="UP000246702"/>
    </source>
</evidence>
<organism evidence="2 3">
    <name type="scientific">Aspergillus sclerotioniger CBS 115572</name>
    <dbReference type="NCBI Taxonomy" id="1450535"/>
    <lineage>
        <taxon>Eukaryota</taxon>
        <taxon>Fungi</taxon>
        <taxon>Dikarya</taxon>
        <taxon>Ascomycota</taxon>
        <taxon>Pezizomycotina</taxon>
        <taxon>Eurotiomycetes</taxon>
        <taxon>Eurotiomycetidae</taxon>
        <taxon>Eurotiales</taxon>
        <taxon>Aspergillaceae</taxon>
        <taxon>Aspergillus</taxon>
        <taxon>Aspergillus subgen. Circumdati</taxon>
    </lineage>
</organism>
<evidence type="ECO:0000256" key="1">
    <source>
        <dbReference type="SAM" id="Phobius"/>
    </source>
</evidence>
<gene>
    <name evidence="2" type="ORF">BO94DRAFT_69996</name>
</gene>
<proteinExistence type="predicted"/>
<dbReference type="EMBL" id="MSFK01000014">
    <property type="protein sequence ID" value="PWY87199.1"/>
    <property type="molecule type" value="Genomic_DNA"/>
</dbReference>
<comment type="caution">
    <text evidence="2">The sequence shown here is derived from an EMBL/GenBank/DDBJ whole genome shotgun (WGS) entry which is preliminary data.</text>
</comment>
<protein>
    <submittedName>
        <fullName evidence="2">Uncharacterized protein</fullName>
    </submittedName>
</protein>
<sequence>MSEVKRKPNLHPVCLSPYARLVWNAWVPWSIQRPVRLLRIVGIYTYIPLSLFFCYPHAFFICWRLFHGRRGSITRESSYVSLLLLCDEQVAGAGCCDNLDYLSE</sequence>
<keyword evidence="1" id="KW-0812">Transmembrane</keyword>
<feature type="transmembrane region" description="Helical" evidence="1">
    <location>
        <begin position="43"/>
        <end position="66"/>
    </location>
</feature>
<accession>A0A317WLI8</accession>
<dbReference type="GeneID" id="37119748"/>
<dbReference type="Proteomes" id="UP000246702">
    <property type="component" value="Unassembled WGS sequence"/>
</dbReference>
<keyword evidence="3" id="KW-1185">Reference proteome</keyword>
<reference evidence="2 3" key="1">
    <citation type="submission" date="2016-12" db="EMBL/GenBank/DDBJ databases">
        <title>The genomes of Aspergillus section Nigri reveals drivers in fungal speciation.</title>
        <authorList>
            <consortium name="DOE Joint Genome Institute"/>
            <person name="Vesth T.C."/>
            <person name="Nybo J."/>
            <person name="Theobald S."/>
            <person name="Brandl J."/>
            <person name="Frisvad J.C."/>
            <person name="Nielsen K.F."/>
            <person name="Lyhne E.K."/>
            <person name="Kogle M.E."/>
            <person name="Kuo A."/>
            <person name="Riley R."/>
            <person name="Clum A."/>
            <person name="Nolan M."/>
            <person name="Lipzen A."/>
            <person name="Salamov A."/>
            <person name="Henrissat B."/>
            <person name="Wiebenga A."/>
            <person name="De Vries R.P."/>
            <person name="Grigoriev I.V."/>
            <person name="Mortensen U.H."/>
            <person name="Andersen M.R."/>
            <person name="Baker S.E."/>
        </authorList>
    </citation>
    <scope>NUCLEOTIDE SEQUENCE [LARGE SCALE GENOMIC DNA]</scope>
    <source>
        <strain evidence="2 3">CBS 115572</strain>
    </source>
</reference>
<dbReference type="RefSeq" id="XP_025467407.1">
    <property type="nucleotide sequence ID" value="XM_025617605.1"/>
</dbReference>
<keyword evidence="1" id="KW-1133">Transmembrane helix</keyword>